<keyword evidence="1" id="KW-0812">Transmembrane</keyword>
<feature type="transmembrane region" description="Helical" evidence="1">
    <location>
        <begin position="131"/>
        <end position="152"/>
    </location>
</feature>
<dbReference type="EMBL" id="NCUU01000041">
    <property type="protein sequence ID" value="ORO74253.1"/>
    <property type="molecule type" value="Genomic_DNA"/>
</dbReference>
<organism evidence="2 3">
    <name type="scientific">Streptococcus oralis subsp. oralis</name>
    <dbReference type="NCBI Taxonomy" id="1891914"/>
    <lineage>
        <taxon>Bacteria</taxon>
        <taxon>Bacillati</taxon>
        <taxon>Bacillota</taxon>
        <taxon>Bacilli</taxon>
        <taxon>Lactobacillales</taxon>
        <taxon>Streptococcaceae</taxon>
        <taxon>Streptococcus</taxon>
    </lineage>
</organism>
<feature type="transmembrane region" description="Helical" evidence="1">
    <location>
        <begin position="180"/>
        <end position="201"/>
    </location>
</feature>
<keyword evidence="1" id="KW-1133">Transmembrane helix</keyword>
<evidence type="ECO:0000313" key="3">
    <source>
        <dbReference type="Proteomes" id="UP000193111"/>
    </source>
</evidence>
<reference evidence="2 3" key="1">
    <citation type="journal article" date="2016" name="Eur. J. Clin. Microbiol. Infect. Dis.">
        <title>Whole genome sequencing as a tool for phylogenetic analysis of clinical strains of Mitis group streptococci.</title>
        <authorList>
            <person name="Rasmussen L.H."/>
            <person name="Dargis R."/>
            <person name="Hojholt K."/>
            <person name="Christensen J.J."/>
            <person name="Skovgaard O."/>
            <person name="Justesen U.S."/>
            <person name="Rosenvinge F.S."/>
            <person name="Moser C."/>
            <person name="Lukjancenko O."/>
            <person name="Rasmussen S."/>
            <person name="Nielsen X.C."/>
        </authorList>
    </citation>
    <scope>NUCLEOTIDE SEQUENCE [LARGE SCALE GENOMIC DNA]</scope>
    <source>
        <strain evidence="2 3">RH_5486_10</strain>
    </source>
</reference>
<name>A0ABD6RMV6_STROR</name>
<evidence type="ECO:0008006" key="4">
    <source>
        <dbReference type="Google" id="ProtNLM"/>
    </source>
</evidence>
<keyword evidence="1" id="KW-0472">Membrane</keyword>
<gene>
    <name evidence="2" type="ORF">B7711_02395</name>
</gene>
<dbReference type="Proteomes" id="UP000193111">
    <property type="component" value="Unassembled WGS sequence"/>
</dbReference>
<dbReference type="AlphaFoldDB" id="A0ABD6RMV6"/>
<evidence type="ECO:0000313" key="2">
    <source>
        <dbReference type="EMBL" id="ORO74253.1"/>
    </source>
</evidence>
<proteinExistence type="predicted"/>
<feature type="transmembrane region" description="Helical" evidence="1">
    <location>
        <begin position="56"/>
        <end position="77"/>
    </location>
</feature>
<accession>A0ABD6RMV6</accession>
<evidence type="ECO:0000256" key="1">
    <source>
        <dbReference type="SAM" id="Phobius"/>
    </source>
</evidence>
<feature type="transmembrane region" description="Helical" evidence="1">
    <location>
        <begin position="207"/>
        <end position="231"/>
    </location>
</feature>
<dbReference type="RefSeq" id="WP_084917442.1">
    <property type="nucleotide sequence ID" value="NZ_JABTEW010000002.1"/>
</dbReference>
<feature type="transmembrane region" description="Helical" evidence="1">
    <location>
        <begin position="32"/>
        <end position="50"/>
    </location>
</feature>
<sequence length="241" mass="27475">MSKASKKNKVVIEERYHGPLITNEVSLGYIKFFPWIMLPITTFLYFAGGYEDRIGIIKVLFLSCILINGFSIIFGLFNSLVNRFKSLTYILIGLVAWTVLVSFTFIGLLMFTLGEGSISARTVNDSSFTLFYLIPLLLLFVGMTLIYAWYYLPQNQGKIWAFNRWETYGGKKKSKKQERLFNFGVAFVAVMLAPAILTGYIENIFGVFLGVLMTLTFPAVIIDAFYAAIYIRKHPDYDELT</sequence>
<comment type="caution">
    <text evidence="2">The sequence shown here is derived from an EMBL/GenBank/DDBJ whole genome shotgun (WGS) entry which is preliminary data.</text>
</comment>
<feature type="transmembrane region" description="Helical" evidence="1">
    <location>
        <begin position="89"/>
        <end position="111"/>
    </location>
</feature>
<protein>
    <recommendedName>
        <fullName evidence="4">Lipoprotein</fullName>
    </recommendedName>
</protein>